<dbReference type="GO" id="GO:0016020">
    <property type="term" value="C:membrane"/>
    <property type="evidence" value="ECO:0007669"/>
    <property type="project" value="UniProtKB-SubCell"/>
</dbReference>
<dbReference type="InterPro" id="IPR003689">
    <property type="entry name" value="ZIP"/>
</dbReference>
<keyword evidence="7" id="KW-1185">Reference proteome</keyword>
<comment type="subcellular location">
    <subcellularLocation>
        <location evidence="1">Membrane</location>
        <topology evidence="1">Multi-pass membrane protein</topology>
    </subcellularLocation>
</comment>
<dbReference type="Pfam" id="PF02535">
    <property type="entry name" value="Zip"/>
    <property type="match status" value="1"/>
</dbReference>
<gene>
    <name evidence="6" type="ORF">N0B31_20925</name>
</gene>
<dbReference type="KEGG" id="ssai:N0B31_20925"/>
<dbReference type="GO" id="GO:0046873">
    <property type="term" value="F:metal ion transmembrane transporter activity"/>
    <property type="evidence" value="ECO:0007669"/>
    <property type="project" value="InterPro"/>
</dbReference>
<feature type="transmembrane region" description="Helical" evidence="5">
    <location>
        <begin position="66"/>
        <end position="84"/>
    </location>
</feature>
<dbReference type="PANTHER" id="PTHR16950">
    <property type="entry name" value="ZINC TRANSPORTER SLC39A7 HISTIDINE-RICH MEMBRANE PROTEIN KE4"/>
    <property type="match status" value="1"/>
</dbReference>
<feature type="transmembrane region" description="Helical" evidence="5">
    <location>
        <begin position="6"/>
        <end position="26"/>
    </location>
</feature>
<dbReference type="Proteomes" id="UP001057580">
    <property type="component" value="Chromosome"/>
</dbReference>
<dbReference type="GeneID" id="74944941"/>
<organism evidence="6 7">
    <name type="scientific">Salinirubellus salinus</name>
    <dbReference type="NCBI Taxonomy" id="1364945"/>
    <lineage>
        <taxon>Archaea</taxon>
        <taxon>Methanobacteriati</taxon>
        <taxon>Methanobacteriota</taxon>
        <taxon>Stenosarchaea group</taxon>
        <taxon>Halobacteria</taxon>
        <taxon>Halobacteriales</taxon>
        <taxon>Natronomonadaceae</taxon>
        <taxon>Salinirubellus</taxon>
    </lineage>
</organism>
<evidence type="ECO:0000256" key="4">
    <source>
        <dbReference type="ARBA" id="ARBA00023136"/>
    </source>
</evidence>
<keyword evidence="4 5" id="KW-0472">Membrane</keyword>
<evidence type="ECO:0000256" key="5">
    <source>
        <dbReference type="SAM" id="Phobius"/>
    </source>
</evidence>
<feature type="transmembrane region" description="Helical" evidence="5">
    <location>
        <begin position="226"/>
        <end position="246"/>
    </location>
</feature>
<evidence type="ECO:0000313" key="6">
    <source>
        <dbReference type="EMBL" id="UWM54573.1"/>
    </source>
</evidence>
<protein>
    <submittedName>
        <fullName evidence="6">ZIP family metal transporter</fullName>
    </submittedName>
</protein>
<reference evidence="6" key="1">
    <citation type="submission" date="2022-09" db="EMBL/GenBank/DDBJ databases">
        <title>Diverse halophilic archaea isolated from saline environments.</title>
        <authorList>
            <person name="Cui H.-L."/>
        </authorList>
    </citation>
    <scope>NUCLEOTIDE SEQUENCE</scope>
    <source>
        <strain evidence="6">ZS-35-S2</strain>
    </source>
</reference>
<dbReference type="RefSeq" id="WP_260593593.1">
    <property type="nucleotide sequence ID" value="NZ_CP104003.1"/>
</dbReference>
<evidence type="ECO:0000313" key="7">
    <source>
        <dbReference type="Proteomes" id="UP001057580"/>
    </source>
</evidence>
<keyword evidence="2 5" id="KW-0812">Transmembrane</keyword>
<feature type="transmembrane region" description="Helical" evidence="5">
    <location>
        <begin position="167"/>
        <end position="187"/>
    </location>
</feature>
<feature type="transmembrane region" description="Helical" evidence="5">
    <location>
        <begin position="193"/>
        <end position="214"/>
    </location>
</feature>
<accession>A0A9E7UAU1</accession>
<evidence type="ECO:0000256" key="2">
    <source>
        <dbReference type="ARBA" id="ARBA00022692"/>
    </source>
</evidence>
<keyword evidence="3 5" id="KW-1133">Transmembrane helix</keyword>
<dbReference type="EMBL" id="CP104003">
    <property type="protein sequence ID" value="UWM54573.1"/>
    <property type="molecule type" value="Genomic_DNA"/>
</dbReference>
<name>A0A9E7UAU1_9EURY</name>
<proteinExistence type="predicted"/>
<sequence length="251" mass="26820">MSLWWILGTTLAISLIAWVGVFTLSLDEERLDRLLLVLVALAAGALLGGAVFHLLPQAIETVGGDATLPLFGWFVVGFCLFFVLEQFIGWHHHHAATHEREPVGYLVLVSDALHNFVDGLVVAGAFAVGVPVGLVTALAIALHEIPQEIGDFGVLVYGGFERRRALVLNYVTQATVILGGIVGWLLAGRLGGVPVFLLPFAAGNFVYIASADLVPEIKGEGSLRRSLLHFAVFLGGVLSMLGVRLLRPLLG</sequence>
<dbReference type="AlphaFoldDB" id="A0A9E7UAU1"/>
<feature type="transmembrane region" description="Helical" evidence="5">
    <location>
        <begin position="33"/>
        <end position="54"/>
    </location>
</feature>
<evidence type="ECO:0000256" key="1">
    <source>
        <dbReference type="ARBA" id="ARBA00004141"/>
    </source>
</evidence>
<dbReference type="PANTHER" id="PTHR16950:SF16">
    <property type="entry name" value="ZINC TRANSPORTER ZIP13"/>
    <property type="match status" value="1"/>
</dbReference>
<evidence type="ECO:0000256" key="3">
    <source>
        <dbReference type="ARBA" id="ARBA00022989"/>
    </source>
</evidence>